<evidence type="ECO:0000313" key="1">
    <source>
        <dbReference type="EMBL" id="GLB51467.1"/>
    </source>
</evidence>
<organism evidence="1 2">
    <name type="scientific">Neptunitalea chrysea</name>
    <dbReference type="NCBI Taxonomy" id="1647581"/>
    <lineage>
        <taxon>Bacteria</taxon>
        <taxon>Pseudomonadati</taxon>
        <taxon>Bacteroidota</taxon>
        <taxon>Flavobacteriia</taxon>
        <taxon>Flavobacteriales</taxon>
        <taxon>Flavobacteriaceae</taxon>
        <taxon>Neptunitalea</taxon>
    </lineage>
</organism>
<reference evidence="1" key="1">
    <citation type="submission" date="2022-07" db="EMBL/GenBank/DDBJ databases">
        <title>Taxonomy of Novel Oxalotrophic and Methylotrophic Bacteria.</title>
        <authorList>
            <person name="Sahin N."/>
            <person name="Tani A."/>
        </authorList>
    </citation>
    <scope>NUCLEOTIDE SEQUENCE</scope>
    <source>
        <strain evidence="1">AM327</strain>
    </source>
</reference>
<accession>A0A9W6B441</accession>
<sequence length="793" mass="90699">MKTYSLYIYMLLTYITIQATYAQKQVDSTLIKYENFFSTPQETLYTQINKSIYFNGEELWFKTYIYNTKQQQPYIATTNVIATLYNSVGEPILSKTFYAQNGSTHGNFLIDSTFSVGKYYLKTTTEFMKNFDNDRSYTTSFTIGVPDTKQTSDINSYDFQLLPEGGHILSDVNNTFGCKLINTHGKGIPIENAYVTDSNGKTITSFKSNEFGMGKFKLHLQPNTTYKITAKLYDDSTVTKQITNIPERGVIMNVENILENQTIVTLSTNKKTIKDLYNKVYTLLIHKEGAVTSIEIPFQKNELSYMINIPKEKLLSGINILTLLDEQGNPLLERIIYNNQKNKISGIKKLWSRKENDSIRVYFKTTQSQNINASYSVSVLPANTKAYNFNNSIISTYLLAPYVKGSIENPNYYFKNNDRKTLYDLDLLLLTQGWSSYNWDDIFNKDLQFKYPFESGFTLAGTLENPKHNANNKLVLFSNKSNLLLEIPLKEDNSFLVDRLFIKDSSDLNFTISNKSNKNKIPKINYTLSPSLKNLESLSNKQLEQLNNQNQLLNNEAIPTTKAFILKDAIALDAVTVTAEKKETPMDMPVGMFDAKHYNFKDSPNEFGFVKDIIQNYGYKVVTSSDNVLVLSRRGLTGTGQATYPTIFLDDVQITEGQGENNQLLNLRINEVTDMFISRHNVTQIANSSGGIIKIYTKKGKSTIVNKSIFNRNKFVTNTGFGEQKKYYTPKYNTTQTEAFDNFAPLNWEPDIDRTHNGSFTFRFPYYYKDVKLFIEGMDSYGNLIHEEITVNP</sequence>
<comment type="caution">
    <text evidence="1">The sequence shown here is derived from an EMBL/GenBank/DDBJ whole genome shotgun (WGS) entry which is preliminary data.</text>
</comment>
<name>A0A9W6B441_9FLAO</name>
<protein>
    <submittedName>
        <fullName evidence="1">TonB-dependent receptor</fullName>
    </submittedName>
</protein>
<dbReference type="Gene3D" id="2.60.40.1930">
    <property type="match status" value="1"/>
</dbReference>
<gene>
    <name evidence="1" type="ORF">NBRC110019_05060</name>
</gene>
<evidence type="ECO:0000313" key="2">
    <source>
        <dbReference type="Proteomes" id="UP001143545"/>
    </source>
</evidence>
<dbReference type="RefSeq" id="WP_281752038.1">
    <property type="nucleotide sequence ID" value="NZ_BRVP01000003.1"/>
</dbReference>
<dbReference type="EMBL" id="BRVP01000003">
    <property type="protein sequence ID" value="GLB51467.1"/>
    <property type="molecule type" value="Genomic_DNA"/>
</dbReference>
<dbReference type="Proteomes" id="UP001143545">
    <property type="component" value="Unassembled WGS sequence"/>
</dbReference>
<dbReference type="AlphaFoldDB" id="A0A9W6B441"/>
<proteinExistence type="predicted"/>
<keyword evidence="2" id="KW-1185">Reference proteome</keyword>
<keyword evidence="1" id="KW-0675">Receptor</keyword>